<dbReference type="EMBL" id="LJCR01001042">
    <property type="protein sequence ID" value="KPV51157.1"/>
    <property type="molecule type" value="Genomic_DNA"/>
</dbReference>
<gene>
    <name evidence="3" type="ORF">SE17_22815</name>
</gene>
<keyword evidence="4" id="KW-1185">Reference proteome</keyword>
<dbReference type="AlphaFoldDB" id="A0A0N8PRX7"/>
<dbReference type="InterPro" id="IPR011704">
    <property type="entry name" value="ATPase_dyneun-rel_AAA"/>
</dbReference>
<sequence length="757" mass="76651">MQNTSLAPGARDAAERVLAGEQDSDRFARQLIIAARALQARQRRRNAATDDESNTERAPSISLRPGAVFAPQANAVVAGAQGDYIVAVANHGLGAPEDGIVLDGAATAVLSGTGAPVDLADAANLWIAVRSGTANDPAITEAQAAAGFARELAAHGGAQQCPDCGQYMSLKSPHNCPNKAAAAAPALVPVVAPFDQEALRATIAEAVVAMPPVTVSPQVTVEAPQVTVENKIDTDALAAALGGAVQQALSAAQPAAPGGVVQLDEEKLAAALRAGLPQQMTGPAQFDAEALASAIKAGMPQNVTAQFDAEALAAALQKGMAGQQAPQVTVQLDTAALAEALKSMPAPVMDTSAFTAALQATLASVANGNVGAVAPIATPASSDGQPIAVAAPDPAVAQAMVQMAQAAARMSEVAERLAQGGQAAAPPAPTAGNADRAQDAPVVRAPRTGLIRPEGMPLTAQEHILSPVTLPAPDPYLMDVAAAVGGQRTDPLSEYIPDLDPNYEIGETNERILRSMSAAIQAGQKGDAKRSFWSRAFGLYGPAGTGKNTLARQLAASIQTVDKAGNVSQGLNYTEYNVLPDSTLEDAIGTVVLEPDGNGGTRSRVKLGKIGLAAAMGSVICINEIARNEKLATALQSILEDGEIIIGSPEAGMTRIPVHPATITCMTWNPGNEGDPDRPAAAPLSRIMPFELPKATAKERAARVGGFLKQFQPADAAAGAPHTLDAYLVAGADAAGSCAQCPAGGAAGAGAHARAPG</sequence>
<dbReference type="Proteomes" id="UP000050509">
    <property type="component" value="Unassembled WGS sequence"/>
</dbReference>
<feature type="non-terminal residue" evidence="3">
    <location>
        <position position="757"/>
    </location>
</feature>
<evidence type="ECO:0000259" key="2">
    <source>
        <dbReference type="Pfam" id="PF07728"/>
    </source>
</evidence>
<dbReference type="GO" id="GO:0016887">
    <property type="term" value="F:ATP hydrolysis activity"/>
    <property type="evidence" value="ECO:0007669"/>
    <property type="project" value="InterPro"/>
</dbReference>
<dbReference type="Gene3D" id="3.40.50.300">
    <property type="entry name" value="P-loop containing nucleotide triphosphate hydrolases"/>
    <property type="match status" value="1"/>
</dbReference>
<dbReference type="Pfam" id="PF07728">
    <property type="entry name" value="AAA_5"/>
    <property type="match status" value="1"/>
</dbReference>
<name>A0A0N8PRX7_9CHLR</name>
<evidence type="ECO:0000313" key="3">
    <source>
        <dbReference type="EMBL" id="KPV51157.1"/>
    </source>
</evidence>
<proteinExistence type="predicted"/>
<dbReference type="InterPro" id="IPR027417">
    <property type="entry name" value="P-loop_NTPase"/>
</dbReference>
<dbReference type="GO" id="GO:0005524">
    <property type="term" value="F:ATP binding"/>
    <property type="evidence" value="ECO:0007669"/>
    <property type="project" value="InterPro"/>
</dbReference>
<evidence type="ECO:0000256" key="1">
    <source>
        <dbReference type="SAM" id="MobiDB-lite"/>
    </source>
</evidence>
<evidence type="ECO:0000313" key="4">
    <source>
        <dbReference type="Proteomes" id="UP000050509"/>
    </source>
</evidence>
<accession>A0A0N8PRX7</accession>
<feature type="compositionally biased region" description="Low complexity" evidence="1">
    <location>
        <begin position="418"/>
        <end position="434"/>
    </location>
</feature>
<dbReference type="SUPFAM" id="SSF52540">
    <property type="entry name" value="P-loop containing nucleoside triphosphate hydrolases"/>
    <property type="match status" value="1"/>
</dbReference>
<feature type="region of interest" description="Disordered" evidence="1">
    <location>
        <begin position="418"/>
        <end position="440"/>
    </location>
</feature>
<protein>
    <recommendedName>
        <fullName evidence="2">ATPase dynein-related AAA domain-containing protein</fullName>
    </recommendedName>
</protein>
<comment type="caution">
    <text evidence="3">The sequence shown here is derived from an EMBL/GenBank/DDBJ whole genome shotgun (WGS) entry which is preliminary data.</text>
</comment>
<reference evidence="3 4" key="1">
    <citation type="submission" date="2015-09" db="EMBL/GenBank/DDBJ databases">
        <title>Draft genome sequence of Kouleothrix aurantiaca JCM 19913.</title>
        <authorList>
            <person name="Hemp J."/>
        </authorList>
    </citation>
    <scope>NUCLEOTIDE SEQUENCE [LARGE SCALE GENOMIC DNA]</scope>
    <source>
        <strain evidence="3 4">COM-B</strain>
    </source>
</reference>
<feature type="domain" description="ATPase dynein-related AAA" evidence="2">
    <location>
        <begin position="539"/>
        <end position="646"/>
    </location>
</feature>
<organism evidence="3 4">
    <name type="scientific">Kouleothrix aurantiaca</name>
    <dbReference type="NCBI Taxonomy" id="186479"/>
    <lineage>
        <taxon>Bacteria</taxon>
        <taxon>Bacillati</taxon>
        <taxon>Chloroflexota</taxon>
        <taxon>Chloroflexia</taxon>
        <taxon>Chloroflexales</taxon>
        <taxon>Roseiflexineae</taxon>
        <taxon>Roseiflexaceae</taxon>
        <taxon>Kouleothrix</taxon>
    </lineage>
</organism>